<gene>
    <name evidence="2" type="ORF">FHR90_001617</name>
    <name evidence="3" type="ORF">HUK83_06215</name>
</gene>
<proteinExistence type="predicted"/>
<evidence type="ECO:0000313" key="4">
    <source>
        <dbReference type="Proteomes" id="UP000557688"/>
    </source>
</evidence>
<dbReference type="EMBL" id="JABXXQ010000084">
    <property type="protein sequence ID" value="NVN29928.1"/>
    <property type="molecule type" value="Genomic_DNA"/>
</dbReference>
<dbReference type="RefSeq" id="WP_176623038.1">
    <property type="nucleotide sequence ID" value="NZ_JABXXQ010000084.1"/>
</dbReference>
<keyword evidence="4" id="KW-1185">Reference proteome</keyword>
<evidence type="ECO:0000256" key="1">
    <source>
        <dbReference type="SAM" id="Phobius"/>
    </source>
</evidence>
<evidence type="ECO:0000313" key="5">
    <source>
        <dbReference type="Proteomes" id="UP000565205"/>
    </source>
</evidence>
<feature type="transmembrane region" description="Helical" evidence="1">
    <location>
        <begin position="31"/>
        <end position="49"/>
    </location>
</feature>
<accession>A0A850NSL6</accession>
<comment type="caution">
    <text evidence="3">The sequence shown here is derived from an EMBL/GenBank/DDBJ whole genome shotgun (WGS) entry which is preliminary data.</text>
</comment>
<name>A0A850NSL6_9PROT</name>
<sequence length="52" mass="5161">MSVWIGPAAMASVSVAGLVGALLIEGPIGDGLGVIGLGIPSLVLLVFLFRGR</sequence>
<keyword evidence="1" id="KW-1133">Transmembrane helix</keyword>
<reference evidence="2 4" key="2">
    <citation type="submission" date="2020-08" db="EMBL/GenBank/DDBJ databases">
        <title>Genomic Encyclopedia of Type Strains, Phase III (KMG-III): the genomes of soil and plant-associated and newly described type strains.</title>
        <authorList>
            <person name="Whitman W."/>
        </authorList>
    </citation>
    <scope>NUCLEOTIDE SEQUENCE [LARGE SCALE GENOMIC DNA]</scope>
    <source>
        <strain evidence="2 4">CECT 8088</strain>
    </source>
</reference>
<reference evidence="3 5" key="1">
    <citation type="submission" date="2020-06" db="EMBL/GenBank/DDBJ databases">
        <title>Description of novel acetic acid bacteria.</title>
        <authorList>
            <person name="Sombolestani A."/>
        </authorList>
    </citation>
    <scope>NUCLEOTIDE SEQUENCE [LARGE SCALE GENOMIC DNA]</scope>
    <source>
        <strain evidence="3 5">LMG 26838</strain>
    </source>
</reference>
<evidence type="ECO:0000313" key="2">
    <source>
        <dbReference type="EMBL" id="MBB3173785.1"/>
    </source>
</evidence>
<keyword evidence="1" id="KW-0812">Transmembrane</keyword>
<dbReference type="Proteomes" id="UP000565205">
    <property type="component" value="Unassembled WGS sequence"/>
</dbReference>
<dbReference type="EMBL" id="JACHXV010000005">
    <property type="protein sequence ID" value="MBB3173785.1"/>
    <property type="molecule type" value="Genomic_DNA"/>
</dbReference>
<dbReference type="AlphaFoldDB" id="A0A850NSL6"/>
<organism evidence="3 5">
    <name type="scientific">Endobacter medicaginis</name>
    <dbReference type="NCBI Taxonomy" id="1181271"/>
    <lineage>
        <taxon>Bacteria</taxon>
        <taxon>Pseudomonadati</taxon>
        <taxon>Pseudomonadota</taxon>
        <taxon>Alphaproteobacteria</taxon>
        <taxon>Acetobacterales</taxon>
        <taxon>Acetobacteraceae</taxon>
        <taxon>Endobacter</taxon>
    </lineage>
</organism>
<dbReference type="Proteomes" id="UP000557688">
    <property type="component" value="Unassembled WGS sequence"/>
</dbReference>
<evidence type="ECO:0000313" key="3">
    <source>
        <dbReference type="EMBL" id="NVN29928.1"/>
    </source>
</evidence>
<protein>
    <submittedName>
        <fullName evidence="3">Uncharacterized protein</fullName>
    </submittedName>
</protein>
<keyword evidence="1" id="KW-0472">Membrane</keyword>